<dbReference type="InterPro" id="IPR050259">
    <property type="entry name" value="SDR"/>
</dbReference>
<organism evidence="3 4">
    <name type="scientific">Amycolatopsis camponoti</name>
    <dbReference type="NCBI Taxonomy" id="2606593"/>
    <lineage>
        <taxon>Bacteria</taxon>
        <taxon>Bacillati</taxon>
        <taxon>Actinomycetota</taxon>
        <taxon>Actinomycetes</taxon>
        <taxon>Pseudonocardiales</taxon>
        <taxon>Pseudonocardiaceae</taxon>
        <taxon>Amycolatopsis</taxon>
    </lineage>
</organism>
<gene>
    <name evidence="3" type="ORF">AA23TX_06343</name>
</gene>
<protein>
    <submittedName>
        <fullName evidence="3">D-beta-hydroxybutyrate dehydrogenase (EC)</fullName>
        <ecNumber evidence="3">1.1.1.30</ecNumber>
    </submittedName>
</protein>
<dbReference type="GO" id="GO:0032787">
    <property type="term" value="P:monocarboxylic acid metabolic process"/>
    <property type="evidence" value="ECO:0007669"/>
    <property type="project" value="UniProtKB-ARBA"/>
</dbReference>
<dbReference type="PROSITE" id="PS00061">
    <property type="entry name" value="ADH_SHORT"/>
    <property type="match status" value="1"/>
</dbReference>
<dbReference type="PANTHER" id="PTHR42879">
    <property type="entry name" value="3-OXOACYL-(ACYL-CARRIER-PROTEIN) REDUCTASE"/>
    <property type="match status" value="1"/>
</dbReference>
<comment type="similarity">
    <text evidence="1">Belongs to the short-chain dehydrogenases/reductases (SDR) family.</text>
</comment>
<dbReference type="Gene3D" id="3.40.50.720">
    <property type="entry name" value="NAD(P)-binding Rossmann-like Domain"/>
    <property type="match status" value="1"/>
</dbReference>
<dbReference type="SUPFAM" id="SSF51735">
    <property type="entry name" value="NAD(P)-binding Rossmann-fold domains"/>
    <property type="match status" value="1"/>
</dbReference>
<reference evidence="3 4" key="1">
    <citation type="submission" date="2019-09" db="EMBL/GenBank/DDBJ databases">
        <authorList>
            <person name="Leyn A S."/>
        </authorList>
    </citation>
    <scope>NUCLEOTIDE SEQUENCE [LARGE SCALE GENOMIC DNA]</scope>
    <source>
        <strain evidence="3">AA231_1</strain>
    </source>
</reference>
<evidence type="ECO:0000256" key="1">
    <source>
        <dbReference type="ARBA" id="ARBA00006484"/>
    </source>
</evidence>
<name>A0A6I8LVU2_9PSEU</name>
<sequence>MTSDLDGRTALVTGGAGGIGLACVRALAAAGAKVHVVDIDGDRTEAVAAEVGGWAHVADLTDAATIGALPAEVDLLVNNAGIQHVAPLEDFPPDVFTRIQSLMVTAPFLLIRHMLPSMYARGWGRIVNMSSVHGLRASPYKAAYVAAKHGLEGLSKVAALEGAAHGVTSNCVNPGYVRTPLVDNQIDAQAIEHDIPREDVVSEVLLKRAAIKKLIEADDVASLVTWLCSPHAGHVTGASIPLDGGWTAA</sequence>
<dbReference type="NCBIfam" id="TIGR01963">
    <property type="entry name" value="PHB_DH"/>
    <property type="match status" value="1"/>
</dbReference>
<dbReference type="NCBIfam" id="NF009093">
    <property type="entry name" value="PRK12429.1"/>
    <property type="match status" value="1"/>
</dbReference>
<dbReference type="PANTHER" id="PTHR42879:SF2">
    <property type="entry name" value="3-OXOACYL-[ACYL-CARRIER-PROTEIN] REDUCTASE FABG"/>
    <property type="match status" value="1"/>
</dbReference>
<dbReference type="InterPro" id="IPR011294">
    <property type="entry name" value="3-OHbutyrate_DH"/>
</dbReference>
<dbReference type="GO" id="GO:0003858">
    <property type="term" value="F:3-hydroxybutyrate dehydrogenase activity"/>
    <property type="evidence" value="ECO:0007669"/>
    <property type="project" value="UniProtKB-EC"/>
</dbReference>
<proteinExistence type="inferred from homology"/>
<evidence type="ECO:0000256" key="2">
    <source>
        <dbReference type="ARBA" id="ARBA00023002"/>
    </source>
</evidence>
<dbReference type="InterPro" id="IPR002347">
    <property type="entry name" value="SDR_fam"/>
</dbReference>
<dbReference type="RefSeq" id="WP_155546292.1">
    <property type="nucleotide sequence ID" value="NZ_CABVGP010000002.1"/>
</dbReference>
<dbReference type="InterPro" id="IPR020904">
    <property type="entry name" value="Sc_DH/Rdtase_CS"/>
</dbReference>
<dbReference type="EC" id="1.1.1.30" evidence="3"/>
<dbReference type="PRINTS" id="PR00080">
    <property type="entry name" value="SDRFAMILY"/>
</dbReference>
<keyword evidence="2 3" id="KW-0560">Oxidoreductase</keyword>
<evidence type="ECO:0000313" key="3">
    <source>
        <dbReference type="EMBL" id="VVJ21322.1"/>
    </source>
</evidence>
<dbReference type="Pfam" id="PF13561">
    <property type="entry name" value="adh_short_C2"/>
    <property type="match status" value="1"/>
</dbReference>
<accession>A0A6I8LVU2</accession>
<dbReference type="InterPro" id="IPR036291">
    <property type="entry name" value="NAD(P)-bd_dom_sf"/>
</dbReference>
<dbReference type="AlphaFoldDB" id="A0A6I8LVU2"/>
<dbReference type="FunFam" id="3.40.50.720:FF:000084">
    <property type="entry name" value="Short-chain dehydrogenase reductase"/>
    <property type="match status" value="1"/>
</dbReference>
<dbReference type="PRINTS" id="PR00081">
    <property type="entry name" value="GDHRDH"/>
</dbReference>
<dbReference type="Proteomes" id="UP000399805">
    <property type="component" value="Unassembled WGS sequence"/>
</dbReference>
<keyword evidence="4" id="KW-1185">Reference proteome</keyword>
<evidence type="ECO:0000313" key="4">
    <source>
        <dbReference type="Proteomes" id="UP000399805"/>
    </source>
</evidence>
<dbReference type="EMBL" id="CABVGP010000002">
    <property type="protein sequence ID" value="VVJ21322.1"/>
    <property type="molecule type" value="Genomic_DNA"/>
</dbReference>